<dbReference type="AlphaFoldDB" id="A0A0R2HXV9"/>
<dbReference type="RefSeq" id="WP_156099054.1">
    <property type="nucleotide sequence ID" value="NZ_JQBS01000007.1"/>
</dbReference>
<feature type="chain" id="PRO_5039561583" description="Secreted protein" evidence="1">
    <location>
        <begin position="25"/>
        <end position="55"/>
    </location>
</feature>
<evidence type="ECO:0000313" key="3">
    <source>
        <dbReference type="Proteomes" id="UP000051658"/>
    </source>
</evidence>
<gene>
    <name evidence="2" type="ORF">IV74_GL000256</name>
</gene>
<accession>A0A0R2HXV9</accession>
<dbReference type="Proteomes" id="UP000051658">
    <property type="component" value="Unassembled WGS sequence"/>
</dbReference>
<evidence type="ECO:0000256" key="1">
    <source>
        <dbReference type="SAM" id="SignalP"/>
    </source>
</evidence>
<evidence type="ECO:0000313" key="2">
    <source>
        <dbReference type="EMBL" id="KRN57275.1"/>
    </source>
</evidence>
<reference evidence="2 3" key="1">
    <citation type="journal article" date="2015" name="Genome Announc.">
        <title>Expanding the biotechnology potential of lactobacilli through comparative genomics of 213 strains and associated genera.</title>
        <authorList>
            <person name="Sun Z."/>
            <person name="Harris H.M."/>
            <person name="McCann A."/>
            <person name="Guo C."/>
            <person name="Argimon S."/>
            <person name="Zhang W."/>
            <person name="Yang X."/>
            <person name="Jeffery I.B."/>
            <person name="Cooney J.C."/>
            <person name="Kagawa T.F."/>
            <person name="Liu W."/>
            <person name="Song Y."/>
            <person name="Salvetti E."/>
            <person name="Wrobel A."/>
            <person name="Rasinkangas P."/>
            <person name="Parkhill J."/>
            <person name="Rea M.C."/>
            <person name="O'Sullivan O."/>
            <person name="Ritari J."/>
            <person name="Douillard F.P."/>
            <person name="Paul Ross R."/>
            <person name="Yang R."/>
            <person name="Briner A.E."/>
            <person name="Felis G.E."/>
            <person name="de Vos W.M."/>
            <person name="Barrangou R."/>
            <person name="Klaenhammer T.R."/>
            <person name="Caufield P.W."/>
            <person name="Cui Y."/>
            <person name="Zhang H."/>
            <person name="O'Toole P.W."/>
        </authorList>
    </citation>
    <scope>NUCLEOTIDE SEQUENCE [LARGE SCALE GENOMIC DNA]</scope>
    <source>
        <strain evidence="2 3">DSM 20623</strain>
    </source>
</reference>
<comment type="caution">
    <text evidence="2">The sequence shown here is derived from an EMBL/GenBank/DDBJ whole genome shotgun (WGS) entry which is preliminary data.</text>
</comment>
<dbReference type="EMBL" id="JQBS01000007">
    <property type="protein sequence ID" value="KRN57275.1"/>
    <property type="molecule type" value="Genomic_DNA"/>
</dbReference>
<name>A0A0R2HXV9_CARDV</name>
<sequence length="55" mass="6030">MKSKKLKMIITCLTMAFISLGLMTGCGKKENDKKELTPTATSEINGKKVQLAPMK</sequence>
<dbReference type="PROSITE" id="PS51257">
    <property type="entry name" value="PROKAR_LIPOPROTEIN"/>
    <property type="match status" value="1"/>
</dbReference>
<feature type="signal peptide" evidence="1">
    <location>
        <begin position="1"/>
        <end position="24"/>
    </location>
</feature>
<protein>
    <recommendedName>
        <fullName evidence="4">Secreted protein</fullName>
    </recommendedName>
</protein>
<organism evidence="2 3">
    <name type="scientific">Carnobacterium divergens DSM 20623</name>
    <dbReference type="NCBI Taxonomy" id="1449336"/>
    <lineage>
        <taxon>Bacteria</taxon>
        <taxon>Bacillati</taxon>
        <taxon>Bacillota</taxon>
        <taxon>Bacilli</taxon>
        <taxon>Lactobacillales</taxon>
        <taxon>Carnobacteriaceae</taxon>
        <taxon>Carnobacterium</taxon>
    </lineage>
</organism>
<dbReference type="GeneID" id="89590109"/>
<proteinExistence type="predicted"/>
<dbReference type="PATRIC" id="fig|1449336.4.peg.259"/>
<keyword evidence="3" id="KW-1185">Reference proteome</keyword>
<evidence type="ECO:0008006" key="4">
    <source>
        <dbReference type="Google" id="ProtNLM"/>
    </source>
</evidence>
<keyword evidence="1" id="KW-0732">Signal</keyword>